<feature type="transmembrane region" description="Helical" evidence="1">
    <location>
        <begin position="145"/>
        <end position="167"/>
    </location>
</feature>
<dbReference type="EMBL" id="PGFF01000001">
    <property type="protein sequence ID" value="PJJ73658.1"/>
    <property type="molecule type" value="Genomic_DNA"/>
</dbReference>
<sequence length="221" mass="23011">MTTRHSIHTSASALHYGARVVRDVVALIRSHRRAFVALNLGYLGMFGLGILATALVPELRPGGLGAVGDPGAGGLGGLIADSYRSGNVALAAVVTLGVNLLSASLLQTTLPTLIVPFLGVVSTLVRGLSWGVLFTPVGAHDALFLVHWVTLAIEGAAYVVVGFAAWVHGRFLLQPQRHGFATRRAGYVGGLLATAKLYALVVALLIIGALYEAITVIFLIA</sequence>
<evidence type="ECO:0000313" key="3">
    <source>
        <dbReference type="Proteomes" id="UP000228758"/>
    </source>
</evidence>
<evidence type="ECO:0000256" key="1">
    <source>
        <dbReference type="SAM" id="Phobius"/>
    </source>
</evidence>
<reference evidence="2 3" key="1">
    <citation type="submission" date="2017-11" db="EMBL/GenBank/DDBJ databases">
        <title>Genomic Encyclopedia of Archaeal and Bacterial Type Strains, Phase II (KMG-II): From Individual Species to Whole Genera.</title>
        <authorList>
            <person name="Goeker M."/>
        </authorList>
    </citation>
    <scope>NUCLEOTIDE SEQUENCE [LARGE SCALE GENOMIC DNA]</scope>
    <source>
        <strain evidence="2 3">DSM 27393</strain>
    </source>
</reference>
<evidence type="ECO:0008006" key="4">
    <source>
        <dbReference type="Google" id="ProtNLM"/>
    </source>
</evidence>
<keyword evidence="1" id="KW-0472">Membrane</keyword>
<comment type="caution">
    <text evidence="2">The sequence shown here is derived from an EMBL/GenBank/DDBJ whole genome shotgun (WGS) entry which is preliminary data.</text>
</comment>
<dbReference type="AlphaFoldDB" id="A0A2M9CP82"/>
<keyword evidence="1" id="KW-0812">Transmembrane</keyword>
<accession>A0A2M9CP82</accession>
<protein>
    <recommendedName>
        <fullName evidence="4">Stage II sporulation protein M</fullName>
    </recommendedName>
</protein>
<proteinExistence type="predicted"/>
<feature type="transmembrane region" description="Helical" evidence="1">
    <location>
        <begin position="113"/>
        <end position="133"/>
    </location>
</feature>
<feature type="transmembrane region" description="Helical" evidence="1">
    <location>
        <begin position="88"/>
        <end position="106"/>
    </location>
</feature>
<evidence type="ECO:0000313" key="2">
    <source>
        <dbReference type="EMBL" id="PJJ73658.1"/>
    </source>
</evidence>
<name>A0A2M9CP82_9MICO</name>
<feature type="transmembrane region" description="Helical" evidence="1">
    <location>
        <begin position="197"/>
        <end position="220"/>
    </location>
</feature>
<organism evidence="2 3">
    <name type="scientific">Diaminobutyricimonas aerilata</name>
    <dbReference type="NCBI Taxonomy" id="1162967"/>
    <lineage>
        <taxon>Bacteria</taxon>
        <taxon>Bacillati</taxon>
        <taxon>Actinomycetota</taxon>
        <taxon>Actinomycetes</taxon>
        <taxon>Micrococcales</taxon>
        <taxon>Microbacteriaceae</taxon>
        <taxon>Diaminobutyricimonas</taxon>
    </lineage>
</organism>
<feature type="transmembrane region" description="Helical" evidence="1">
    <location>
        <begin position="35"/>
        <end position="56"/>
    </location>
</feature>
<dbReference type="Proteomes" id="UP000228758">
    <property type="component" value="Unassembled WGS sequence"/>
</dbReference>
<dbReference type="OrthoDB" id="571348at2"/>
<keyword evidence="3" id="KW-1185">Reference proteome</keyword>
<keyword evidence="1" id="KW-1133">Transmembrane helix</keyword>
<dbReference type="RefSeq" id="WP_100365716.1">
    <property type="nucleotide sequence ID" value="NZ_PGFF01000001.1"/>
</dbReference>
<gene>
    <name evidence="2" type="ORF">CLV46_3253</name>
</gene>